<dbReference type="OrthoDB" id="1853825at2"/>
<dbReference type="InterPro" id="IPR010093">
    <property type="entry name" value="SinI_DNA-bd"/>
</dbReference>
<dbReference type="Proteomes" id="UP000280935">
    <property type="component" value="Unassembled WGS sequence"/>
</dbReference>
<dbReference type="SUPFAM" id="SSF46955">
    <property type="entry name" value="Putative DNA-binding domain"/>
    <property type="match status" value="1"/>
</dbReference>
<name>A0A3P1WQG8_9ACTN</name>
<sequence>MRKGAVTSRLDEVFEGVPKLLGIQEAADLLGMTKRGVYQWIRHGVIPAYKLGSLWFVVRDDLRDSLAAGLNSPVMQVEPDAGPTHHNL</sequence>
<dbReference type="AlphaFoldDB" id="A0A3P1WQG8"/>
<comment type="caution">
    <text evidence="2">The sequence shown here is derived from an EMBL/GenBank/DDBJ whole genome shotgun (WGS) entry which is preliminary data.</text>
</comment>
<dbReference type="Pfam" id="PF12728">
    <property type="entry name" value="HTH_17"/>
    <property type="match status" value="1"/>
</dbReference>
<dbReference type="EMBL" id="RQYT01000028">
    <property type="protein sequence ID" value="RRD48869.1"/>
    <property type="molecule type" value="Genomic_DNA"/>
</dbReference>
<dbReference type="NCBIfam" id="TIGR01764">
    <property type="entry name" value="excise"/>
    <property type="match status" value="1"/>
</dbReference>
<proteinExistence type="predicted"/>
<evidence type="ECO:0000313" key="3">
    <source>
        <dbReference type="Proteomes" id="UP000280935"/>
    </source>
</evidence>
<dbReference type="InterPro" id="IPR009061">
    <property type="entry name" value="DNA-bd_dom_put_sf"/>
</dbReference>
<keyword evidence="2" id="KW-0238">DNA-binding</keyword>
<dbReference type="InterPro" id="IPR041657">
    <property type="entry name" value="HTH_17"/>
</dbReference>
<accession>A0A3P1WQG8</accession>
<feature type="domain" description="Helix-turn-helix" evidence="1">
    <location>
        <begin position="20"/>
        <end position="67"/>
    </location>
</feature>
<dbReference type="GO" id="GO:0003677">
    <property type="term" value="F:DNA binding"/>
    <property type="evidence" value="ECO:0007669"/>
    <property type="project" value="UniProtKB-KW"/>
</dbReference>
<evidence type="ECO:0000313" key="2">
    <source>
        <dbReference type="EMBL" id="RRD48869.1"/>
    </source>
</evidence>
<protein>
    <submittedName>
        <fullName evidence="2">DNA-binding protein</fullName>
    </submittedName>
</protein>
<reference evidence="2 3" key="1">
    <citation type="submission" date="2018-11" db="EMBL/GenBank/DDBJ databases">
        <title>Genomes From Bacteria Associated with the Canine Oral Cavity: a Test Case for Automated Genome-Based Taxonomic Assignment.</title>
        <authorList>
            <person name="Coil D.A."/>
            <person name="Jospin G."/>
            <person name="Darling A.E."/>
            <person name="Wallis C."/>
            <person name="Davis I.J."/>
            <person name="Harris S."/>
            <person name="Eisen J.A."/>
            <person name="Holcombe L.J."/>
            <person name="O'Flynn C."/>
        </authorList>
    </citation>
    <scope>NUCLEOTIDE SEQUENCE [LARGE SCALE GENOMIC DNA]</scope>
    <source>
        <strain evidence="2 3">OH2822_COT-296</strain>
    </source>
</reference>
<organism evidence="2 3">
    <name type="scientific">Arachnia propionica</name>
    <dbReference type="NCBI Taxonomy" id="1750"/>
    <lineage>
        <taxon>Bacteria</taxon>
        <taxon>Bacillati</taxon>
        <taxon>Actinomycetota</taxon>
        <taxon>Actinomycetes</taxon>
        <taxon>Propionibacteriales</taxon>
        <taxon>Propionibacteriaceae</taxon>
        <taxon>Arachnia</taxon>
    </lineage>
</organism>
<gene>
    <name evidence="2" type="ORF">EII35_10960</name>
</gene>
<evidence type="ECO:0000259" key="1">
    <source>
        <dbReference type="Pfam" id="PF12728"/>
    </source>
</evidence>